<comment type="caution">
    <text evidence="9">The sequence shown here is derived from an EMBL/GenBank/DDBJ whole genome shotgun (WGS) entry which is preliminary data.</text>
</comment>
<keyword evidence="5" id="KW-0508">mRNA splicing</keyword>
<feature type="compositionally biased region" description="Low complexity" evidence="7">
    <location>
        <begin position="452"/>
        <end position="469"/>
    </location>
</feature>
<evidence type="ECO:0000259" key="8">
    <source>
        <dbReference type="PROSITE" id="PS50102"/>
    </source>
</evidence>
<feature type="domain" description="RRM" evidence="8">
    <location>
        <begin position="110"/>
        <end position="197"/>
    </location>
</feature>
<evidence type="ECO:0000256" key="1">
    <source>
        <dbReference type="ARBA" id="ARBA00007747"/>
    </source>
</evidence>
<dbReference type="SMART" id="SM00361">
    <property type="entry name" value="RRM_1"/>
    <property type="match status" value="1"/>
</dbReference>
<evidence type="ECO:0000256" key="4">
    <source>
        <dbReference type="ARBA" id="ARBA00022884"/>
    </source>
</evidence>
<name>A0AAD9IFD5_PROWI</name>
<dbReference type="PROSITE" id="PS50102">
    <property type="entry name" value="RRM"/>
    <property type="match status" value="3"/>
</dbReference>
<dbReference type="Gene3D" id="3.30.70.330">
    <property type="match status" value="4"/>
</dbReference>
<dbReference type="Pfam" id="PF00076">
    <property type="entry name" value="RRM_1"/>
    <property type="match status" value="3"/>
</dbReference>
<dbReference type="InterPro" id="IPR035979">
    <property type="entry name" value="RBD_domain_sf"/>
</dbReference>
<dbReference type="FunFam" id="3.30.70.330:FF:000029">
    <property type="entry name" value="U2 small nuclear ribonucleoprotein B"/>
    <property type="match status" value="1"/>
</dbReference>
<dbReference type="GO" id="GO:0005686">
    <property type="term" value="C:U2 snRNP"/>
    <property type="evidence" value="ECO:0007669"/>
    <property type="project" value="TreeGrafter"/>
</dbReference>
<dbReference type="GO" id="GO:0003723">
    <property type="term" value="F:RNA binding"/>
    <property type="evidence" value="ECO:0007669"/>
    <property type="project" value="UniProtKB-UniRule"/>
</dbReference>
<dbReference type="SMART" id="SM00360">
    <property type="entry name" value="RRM"/>
    <property type="match status" value="4"/>
</dbReference>
<dbReference type="InterPro" id="IPR012677">
    <property type="entry name" value="Nucleotide-bd_a/b_plait_sf"/>
</dbReference>
<dbReference type="InterPro" id="IPR003954">
    <property type="entry name" value="RRM_euk-type"/>
</dbReference>
<dbReference type="EMBL" id="JASFZW010000007">
    <property type="protein sequence ID" value="KAK2077198.1"/>
    <property type="molecule type" value="Genomic_DNA"/>
</dbReference>
<keyword evidence="4 6" id="KW-0694">RNA-binding</keyword>
<evidence type="ECO:0000256" key="7">
    <source>
        <dbReference type="SAM" id="MobiDB-lite"/>
    </source>
</evidence>
<organism evidence="9 10">
    <name type="scientific">Prototheca wickerhamii</name>
    <dbReference type="NCBI Taxonomy" id="3111"/>
    <lineage>
        <taxon>Eukaryota</taxon>
        <taxon>Viridiplantae</taxon>
        <taxon>Chlorophyta</taxon>
        <taxon>core chlorophytes</taxon>
        <taxon>Trebouxiophyceae</taxon>
        <taxon>Chlorellales</taxon>
        <taxon>Chlorellaceae</taxon>
        <taxon>Prototheca</taxon>
    </lineage>
</organism>
<feature type="compositionally biased region" description="Basic and acidic residues" evidence="7">
    <location>
        <begin position="32"/>
        <end position="41"/>
    </location>
</feature>
<sequence>MAEISAIEAETAEDDQPPTPPPEEQSFEDDDGTRYEWDPATRKFVPTQDLAGTSTAYAEEEMTFEREEIPEFDPALEQGEEAKERAEQKKAAKAASSASAAEWFELKKNTSVYVTGLPEDVTLQEMVEVFSKCGIIKEDDQRQPRIKIYRDANGMPKGDGLVTFLKEPSVDLAIQLLDGTAFRYGLKNVMSVSVAKFERKGETVKPGNATGNKKRKKKVLESLERQALSWEGFDDKLAPAQVTAIVKHMFTIDEVLANPLYPEEIEKDVLEEAEKLGRVEKACGVRVFKTNPEGVVSIKFLTAEAAQECVRLMDGRWFAGRQLQAFMWDGYTNYNVKIQETEEEQRARLEAFARDIENLKACVRTVFSQFGPIVDVVAKKTYKLRGQAWVVFEKAEDAERAIKLMQGFPFYGQALKVEPAKYEADALAKWRGTFSEEYAAARRQKVEEAKGGRPWPLRRAPGAAPAAAATPANSANKILFLENVPEDANEGMLSVLFGQHDGFVEVRLVPQRPGIAFVEFETDAQAGAALQALQGFKVATDKALRITFAKQ</sequence>
<keyword evidence="10" id="KW-1185">Reference proteome</keyword>
<proteinExistence type="inferred from homology"/>
<keyword evidence="3" id="KW-0677">Repeat</keyword>
<gene>
    <name evidence="9" type="ORF">QBZ16_004832</name>
</gene>
<evidence type="ECO:0000256" key="2">
    <source>
        <dbReference type="ARBA" id="ARBA00022664"/>
    </source>
</evidence>
<dbReference type="PANTHER" id="PTHR15608">
    <property type="entry name" value="SPLICING FACTOR U2AF-ASSOCIATED PROTEIN 2"/>
    <property type="match status" value="1"/>
</dbReference>
<dbReference type="Proteomes" id="UP001255856">
    <property type="component" value="Unassembled WGS sequence"/>
</dbReference>
<dbReference type="SUPFAM" id="SSF54928">
    <property type="entry name" value="RNA-binding domain, RBD"/>
    <property type="match status" value="2"/>
</dbReference>
<dbReference type="InterPro" id="IPR000504">
    <property type="entry name" value="RRM_dom"/>
</dbReference>
<evidence type="ECO:0000256" key="5">
    <source>
        <dbReference type="ARBA" id="ARBA00023187"/>
    </source>
</evidence>
<evidence type="ECO:0000256" key="3">
    <source>
        <dbReference type="ARBA" id="ARBA00022737"/>
    </source>
</evidence>
<dbReference type="GO" id="GO:0000398">
    <property type="term" value="P:mRNA splicing, via spliceosome"/>
    <property type="evidence" value="ECO:0007669"/>
    <property type="project" value="InterPro"/>
</dbReference>
<dbReference type="PANTHER" id="PTHR15608:SF0">
    <property type="entry name" value="HIV TAT-SPECIFIC FACTOR 1"/>
    <property type="match status" value="1"/>
</dbReference>
<dbReference type="InterPro" id="IPR034393">
    <property type="entry name" value="TatSF1-like"/>
</dbReference>
<dbReference type="GO" id="GO:0005684">
    <property type="term" value="C:U2-type spliceosomal complex"/>
    <property type="evidence" value="ECO:0007669"/>
    <property type="project" value="TreeGrafter"/>
</dbReference>
<protein>
    <recommendedName>
        <fullName evidence="8">RRM domain-containing protein</fullName>
    </recommendedName>
</protein>
<dbReference type="FunFam" id="3.30.70.330:FF:000329">
    <property type="entry name" value="splicing factor U2AF-associated protein 2"/>
    <property type="match status" value="1"/>
</dbReference>
<evidence type="ECO:0000313" key="10">
    <source>
        <dbReference type="Proteomes" id="UP001255856"/>
    </source>
</evidence>
<feature type="region of interest" description="Disordered" evidence="7">
    <location>
        <begin position="1"/>
        <end position="53"/>
    </location>
</feature>
<evidence type="ECO:0000256" key="6">
    <source>
        <dbReference type="PROSITE-ProRule" id="PRU00176"/>
    </source>
</evidence>
<evidence type="ECO:0000313" key="9">
    <source>
        <dbReference type="EMBL" id="KAK2077198.1"/>
    </source>
</evidence>
<comment type="similarity">
    <text evidence="1">Belongs to the HTATSF1 family.</text>
</comment>
<dbReference type="CDD" id="cd12281">
    <property type="entry name" value="RRM1_TatSF1_like"/>
    <property type="match status" value="1"/>
</dbReference>
<dbReference type="CDD" id="cd12285">
    <property type="entry name" value="RRM3_RBM39_like"/>
    <property type="match status" value="1"/>
</dbReference>
<dbReference type="FunFam" id="3.30.70.330:FF:000105">
    <property type="entry name" value="HIV Tat-specific factor 1 homolog"/>
    <property type="match status" value="1"/>
</dbReference>
<accession>A0AAD9IFD5</accession>
<feature type="domain" description="RRM" evidence="8">
    <location>
        <begin position="349"/>
        <end position="422"/>
    </location>
</feature>
<feature type="region of interest" description="Disordered" evidence="7">
    <location>
        <begin position="450"/>
        <end position="469"/>
    </location>
</feature>
<dbReference type="AlphaFoldDB" id="A0AAD9IFD5"/>
<keyword evidence="2" id="KW-0507">mRNA processing</keyword>
<reference evidence="9" key="1">
    <citation type="submission" date="2021-01" db="EMBL/GenBank/DDBJ databases">
        <authorList>
            <person name="Eckstrom K.M.E."/>
        </authorList>
    </citation>
    <scope>NUCLEOTIDE SEQUENCE</scope>
    <source>
        <strain evidence="9">UVCC 0001</strain>
    </source>
</reference>
<dbReference type="InterPro" id="IPR034392">
    <property type="entry name" value="TatSF1-like_RRM1"/>
</dbReference>
<feature type="domain" description="RRM" evidence="8">
    <location>
        <begin position="477"/>
        <end position="551"/>
    </location>
</feature>